<gene>
    <name evidence="4" type="ORF">ACFYNZ_06635</name>
</gene>
<keyword evidence="1" id="KW-0175">Coiled coil</keyword>
<dbReference type="PANTHER" id="PTHR30461:SF23">
    <property type="entry name" value="DNA RECOMBINASE-RELATED"/>
    <property type="match status" value="1"/>
</dbReference>
<dbReference type="InterPro" id="IPR006119">
    <property type="entry name" value="Resolv_N"/>
</dbReference>
<keyword evidence="5" id="KW-1185">Reference proteome</keyword>
<dbReference type="InterPro" id="IPR036162">
    <property type="entry name" value="Resolvase-like_N_sf"/>
</dbReference>
<comment type="caution">
    <text evidence="4">The sequence shown here is derived from an EMBL/GenBank/DDBJ whole genome shotgun (WGS) entry which is preliminary data.</text>
</comment>
<dbReference type="SUPFAM" id="SSF53041">
    <property type="entry name" value="Resolvase-like"/>
    <property type="match status" value="1"/>
</dbReference>
<dbReference type="InterPro" id="IPR038109">
    <property type="entry name" value="DNA_bind_recomb_sf"/>
</dbReference>
<feature type="domain" description="Recombinase" evidence="3">
    <location>
        <begin position="161"/>
        <end position="290"/>
    </location>
</feature>
<dbReference type="RefSeq" id="WP_388344090.1">
    <property type="nucleotide sequence ID" value="NZ_JBIAFJ010000003.1"/>
</dbReference>
<dbReference type="InterPro" id="IPR050639">
    <property type="entry name" value="SSR_resolvase"/>
</dbReference>
<dbReference type="SMART" id="SM00857">
    <property type="entry name" value="Resolvase"/>
    <property type="match status" value="1"/>
</dbReference>
<dbReference type="PANTHER" id="PTHR30461">
    <property type="entry name" value="DNA-INVERTASE FROM LAMBDOID PROPHAGE"/>
    <property type="match status" value="1"/>
</dbReference>
<dbReference type="InterPro" id="IPR011109">
    <property type="entry name" value="DNA_bind_recombinase_dom"/>
</dbReference>
<feature type="domain" description="Resolvase/invertase-type recombinase catalytic" evidence="2">
    <location>
        <begin position="6"/>
        <end position="153"/>
    </location>
</feature>
<dbReference type="Pfam" id="PF00239">
    <property type="entry name" value="Resolvase"/>
    <property type="match status" value="1"/>
</dbReference>
<sequence>MQQDTFCDLYLRLSLDRDGKTAIERQEADCRAWVERNGLTVRKVHMDRGRSGYKAVERKGFDAALAAVTSGVVGTLIVWKLDRLSRRGIGQVGKVLDDIEKAGGRLVSVMDGLDTSNDSARMVVTMLAELARSESADLGTRVGHAKRYLRSEGQWVGGQPPYGLLIDHKTKKLIHDPEHSVYARLIADEALAGAPLVKIARLLNEHEILSPRGGQWNAASIMQLLRSPAFAGLMPEAEAAEPEDGERKYTGRVFPYRNPESLDTVEIGEGIITVGEREQIIRTLESRTFVHAGKRRPKPEGTALLTGLIYCAVPGCGRRMHRVGGSYQCMARRAGNQCIGASALAETVDNYVTAQFLAKLPTLEPDDPLLVAIADRWVHRVDPGTFAKRGALTAEIQDTEARLAELEDARYVRGEFNGVTAVERYNRLSERLRGRIDRLRSDLHRLPMPSVDVSSMLDGLALRRAWADATNEDRRDRLSLAVDRVEVSKGVRGRRIIPEQRIQIRWARGAAVDTAT</sequence>
<evidence type="ECO:0000313" key="5">
    <source>
        <dbReference type="Proteomes" id="UP001601197"/>
    </source>
</evidence>
<accession>A0ABW6KN18</accession>
<dbReference type="Gene3D" id="3.90.1750.20">
    <property type="entry name" value="Putative Large Serine Recombinase, Chain B, Domain 2"/>
    <property type="match status" value="1"/>
</dbReference>
<evidence type="ECO:0000256" key="1">
    <source>
        <dbReference type="SAM" id="Coils"/>
    </source>
</evidence>
<dbReference type="Proteomes" id="UP001601197">
    <property type="component" value="Unassembled WGS sequence"/>
</dbReference>
<dbReference type="PROSITE" id="PS51737">
    <property type="entry name" value="RECOMBINASE_DNA_BIND"/>
    <property type="match status" value="1"/>
</dbReference>
<organism evidence="4 5">
    <name type="scientific">Streptomyces kebangsaanensis</name>
    <dbReference type="NCBI Taxonomy" id="864058"/>
    <lineage>
        <taxon>Bacteria</taxon>
        <taxon>Bacillati</taxon>
        <taxon>Actinomycetota</taxon>
        <taxon>Actinomycetes</taxon>
        <taxon>Kitasatosporales</taxon>
        <taxon>Streptomycetaceae</taxon>
        <taxon>Streptomyces</taxon>
    </lineage>
</organism>
<reference evidence="4 5" key="1">
    <citation type="submission" date="2024-10" db="EMBL/GenBank/DDBJ databases">
        <title>The Natural Products Discovery Center: Release of the First 8490 Sequenced Strains for Exploring Actinobacteria Biosynthetic Diversity.</title>
        <authorList>
            <person name="Kalkreuter E."/>
            <person name="Kautsar S.A."/>
            <person name="Yang D."/>
            <person name="Bader C.D."/>
            <person name="Teijaro C.N."/>
            <person name="Fluegel L."/>
            <person name="Davis C.M."/>
            <person name="Simpson J.R."/>
            <person name="Lauterbach L."/>
            <person name="Steele A.D."/>
            <person name="Gui C."/>
            <person name="Meng S."/>
            <person name="Li G."/>
            <person name="Viehrig K."/>
            <person name="Ye F."/>
            <person name="Su P."/>
            <person name="Kiefer A.F."/>
            <person name="Nichols A."/>
            <person name="Cepeda A.J."/>
            <person name="Yan W."/>
            <person name="Fan B."/>
            <person name="Jiang Y."/>
            <person name="Adhikari A."/>
            <person name="Zheng C.-J."/>
            <person name="Schuster L."/>
            <person name="Cowan T.M."/>
            <person name="Smanski M.J."/>
            <person name="Chevrette M.G."/>
            <person name="De Carvalho L.P.S."/>
            <person name="Shen B."/>
        </authorList>
    </citation>
    <scope>NUCLEOTIDE SEQUENCE [LARGE SCALE GENOMIC DNA]</scope>
    <source>
        <strain evidence="4 5">NPDC007147</strain>
    </source>
</reference>
<evidence type="ECO:0000259" key="3">
    <source>
        <dbReference type="PROSITE" id="PS51737"/>
    </source>
</evidence>
<dbReference type="EMBL" id="JBIAFJ010000003">
    <property type="protein sequence ID" value="MFE9169191.1"/>
    <property type="molecule type" value="Genomic_DNA"/>
</dbReference>
<evidence type="ECO:0000259" key="2">
    <source>
        <dbReference type="PROSITE" id="PS51736"/>
    </source>
</evidence>
<feature type="coiled-coil region" evidence="1">
    <location>
        <begin position="389"/>
        <end position="442"/>
    </location>
</feature>
<dbReference type="Gene3D" id="3.40.50.1390">
    <property type="entry name" value="Resolvase, N-terminal catalytic domain"/>
    <property type="match status" value="1"/>
</dbReference>
<evidence type="ECO:0000313" key="4">
    <source>
        <dbReference type="EMBL" id="MFE9169191.1"/>
    </source>
</evidence>
<dbReference type="CDD" id="cd00338">
    <property type="entry name" value="Ser_Recombinase"/>
    <property type="match status" value="1"/>
</dbReference>
<name>A0ABW6KN18_9ACTN</name>
<proteinExistence type="predicted"/>
<protein>
    <submittedName>
        <fullName evidence="4">Recombinase family protein</fullName>
    </submittedName>
</protein>
<dbReference type="PROSITE" id="PS51736">
    <property type="entry name" value="RECOMBINASES_3"/>
    <property type="match status" value="1"/>
</dbReference>
<dbReference type="Pfam" id="PF07508">
    <property type="entry name" value="Recombinase"/>
    <property type="match status" value="1"/>
</dbReference>